<gene>
    <name evidence="2" type="ORF">A7K98_01870</name>
    <name evidence="3" type="ORF">A7K99_01870</name>
</gene>
<evidence type="ECO:0000313" key="3">
    <source>
        <dbReference type="EMBL" id="ARU96684.1"/>
    </source>
</evidence>
<organism evidence="2 5">
    <name type="scientific">Tatumella citrea</name>
    <name type="common">Pantoea citrea</name>
    <dbReference type="NCBI Taxonomy" id="53336"/>
    <lineage>
        <taxon>Bacteria</taxon>
        <taxon>Pseudomonadati</taxon>
        <taxon>Pseudomonadota</taxon>
        <taxon>Gammaproteobacteria</taxon>
        <taxon>Enterobacterales</taxon>
        <taxon>Erwiniaceae</taxon>
        <taxon>Tatumella</taxon>
    </lineage>
</organism>
<keyword evidence="4" id="KW-1185">Reference proteome</keyword>
<evidence type="ECO:0000313" key="4">
    <source>
        <dbReference type="Proteomes" id="UP000195729"/>
    </source>
</evidence>
<dbReference type="Proteomes" id="UP000195729">
    <property type="component" value="Chromosome"/>
</dbReference>
<dbReference type="AlphaFoldDB" id="A0A1Y0LF37"/>
<evidence type="ECO:0000256" key="1">
    <source>
        <dbReference type="SAM" id="MobiDB-lite"/>
    </source>
</evidence>
<feature type="compositionally biased region" description="Polar residues" evidence="1">
    <location>
        <begin position="1"/>
        <end position="12"/>
    </location>
</feature>
<dbReference type="KEGG" id="tci:A7K98_01870"/>
<sequence>MRYHSDSQTIPASSREENVPGGLENSELARTSMARQPVEFPPRTLSEPVGISGLLAYIRLSAACAAFDRD</sequence>
<dbReference type="RefSeq" id="WP_087487028.1">
    <property type="nucleotide sequence ID" value="NZ_CP015579.1"/>
</dbReference>
<dbReference type="OrthoDB" id="9939472at2"/>
<feature type="region of interest" description="Disordered" evidence="1">
    <location>
        <begin position="1"/>
        <end position="24"/>
    </location>
</feature>
<proteinExistence type="predicted"/>
<evidence type="ECO:0000313" key="2">
    <source>
        <dbReference type="EMBL" id="ARU92648.1"/>
    </source>
</evidence>
<name>A0A1Y0LF37_TATCI</name>
<dbReference type="Proteomes" id="UP000195814">
    <property type="component" value="Chromosome"/>
</dbReference>
<protein>
    <submittedName>
        <fullName evidence="2">Uncharacterized protein</fullName>
    </submittedName>
</protein>
<evidence type="ECO:0000313" key="5">
    <source>
        <dbReference type="Proteomes" id="UP000195814"/>
    </source>
</evidence>
<dbReference type="EMBL" id="CP015579">
    <property type="protein sequence ID" value="ARU92648.1"/>
    <property type="molecule type" value="Genomic_DNA"/>
</dbReference>
<reference evidence="4 5" key="1">
    <citation type="submission" date="2016-05" db="EMBL/GenBank/DDBJ databases">
        <title>Complete genome sequence of two 2,5-diketo-D-glunonic acid producing strain Tatumella citrea.</title>
        <authorList>
            <person name="Duan C."/>
            <person name="Yang J."/>
            <person name="Yang S."/>
        </authorList>
    </citation>
    <scope>NUCLEOTIDE SEQUENCE [LARGE SCALE GENOMIC DNA]</scope>
    <source>
        <strain evidence="3 4">ATCC 39140</strain>
        <strain evidence="2 5">DSM 13699</strain>
    </source>
</reference>
<accession>A0A1Y0LF37</accession>
<dbReference type="EMBL" id="CP015581">
    <property type="protein sequence ID" value="ARU96684.1"/>
    <property type="molecule type" value="Genomic_DNA"/>
</dbReference>